<evidence type="ECO:0000313" key="2">
    <source>
        <dbReference type="EMBL" id="GAA1909316.1"/>
    </source>
</evidence>
<gene>
    <name evidence="2" type="ORF">GCM10009737_08190</name>
</gene>
<organism evidence="2 3">
    <name type="scientific">Nocardioides lentus</name>
    <dbReference type="NCBI Taxonomy" id="338077"/>
    <lineage>
        <taxon>Bacteria</taxon>
        <taxon>Bacillati</taxon>
        <taxon>Actinomycetota</taxon>
        <taxon>Actinomycetes</taxon>
        <taxon>Propionibacteriales</taxon>
        <taxon>Nocardioidaceae</taxon>
        <taxon>Nocardioides</taxon>
    </lineage>
</organism>
<feature type="region of interest" description="Disordered" evidence="1">
    <location>
        <begin position="182"/>
        <end position="221"/>
    </location>
</feature>
<protein>
    <recommendedName>
        <fullName evidence="4">SAP domain-containing protein</fullName>
    </recommendedName>
</protein>
<accession>A0ABP5AE04</accession>
<name>A0ABP5AE04_9ACTN</name>
<feature type="compositionally biased region" description="Basic and acidic residues" evidence="1">
    <location>
        <begin position="202"/>
        <end position="212"/>
    </location>
</feature>
<dbReference type="RefSeq" id="WP_344004128.1">
    <property type="nucleotide sequence ID" value="NZ_BAAAMY010000002.1"/>
</dbReference>
<proteinExistence type="predicted"/>
<evidence type="ECO:0000256" key="1">
    <source>
        <dbReference type="SAM" id="MobiDB-lite"/>
    </source>
</evidence>
<feature type="region of interest" description="Disordered" evidence="1">
    <location>
        <begin position="1"/>
        <end position="30"/>
    </location>
</feature>
<evidence type="ECO:0000313" key="3">
    <source>
        <dbReference type="Proteomes" id="UP001501612"/>
    </source>
</evidence>
<reference evidence="3" key="1">
    <citation type="journal article" date="2019" name="Int. J. Syst. Evol. Microbiol.">
        <title>The Global Catalogue of Microorganisms (GCM) 10K type strain sequencing project: providing services to taxonomists for standard genome sequencing and annotation.</title>
        <authorList>
            <consortium name="The Broad Institute Genomics Platform"/>
            <consortium name="The Broad Institute Genome Sequencing Center for Infectious Disease"/>
            <person name="Wu L."/>
            <person name="Ma J."/>
        </authorList>
    </citation>
    <scope>NUCLEOTIDE SEQUENCE [LARGE SCALE GENOMIC DNA]</scope>
    <source>
        <strain evidence="3">JCM 14046</strain>
    </source>
</reference>
<dbReference type="Proteomes" id="UP001501612">
    <property type="component" value="Unassembled WGS sequence"/>
</dbReference>
<sequence length="221" mass="24621">MPARKKDPSARARRNQTATRATLRRAEDGETSADVFAAMTVVQLRAAVEAVNETRPADQRLTKRGTKAALVEALVAAHSPVPALPDHPPRYDDDGNELEAVWHAQTRAWWNDVWTSPMAAEWDEASDRHNMFVIALLYDDIWRAPSARARQSALAEFRLQRAELGLSPYSRRRLEWTIETAAEATDRGARRRQGGAAGQPSPERREQPKGPDPRAVLSAVT</sequence>
<feature type="compositionally biased region" description="Basic and acidic residues" evidence="1">
    <location>
        <begin position="1"/>
        <end position="10"/>
    </location>
</feature>
<comment type="caution">
    <text evidence="2">The sequence shown here is derived from an EMBL/GenBank/DDBJ whole genome shotgun (WGS) entry which is preliminary data.</text>
</comment>
<dbReference type="InterPro" id="IPR057972">
    <property type="entry name" value="Terminase_7"/>
</dbReference>
<keyword evidence="3" id="KW-1185">Reference proteome</keyword>
<dbReference type="EMBL" id="BAAAMY010000002">
    <property type="protein sequence ID" value="GAA1909316.1"/>
    <property type="molecule type" value="Genomic_DNA"/>
</dbReference>
<evidence type="ECO:0008006" key="4">
    <source>
        <dbReference type="Google" id="ProtNLM"/>
    </source>
</evidence>
<dbReference type="Pfam" id="PF25673">
    <property type="entry name" value="Terminase_7"/>
    <property type="match status" value="1"/>
</dbReference>